<evidence type="ECO:0000313" key="4">
    <source>
        <dbReference type="Proteomes" id="UP000430670"/>
    </source>
</evidence>
<feature type="domain" description="Peptidase M28" evidence="2">
    <location>
        <begin position="176"/>
        <end position="287"/>
    </location>
</feature>
<reference evidence="3 4" key="1">
    <citation type="submission" date="2019-11" db="EMBL/GenBank/DDBJ databases">
        <title>Whole-genome sequence of a the green, strictly anaerobic photosynthetic bacterium Heliobacillus mobilis DSM 6151.</title>
        <authorList>
            <person name="Kyndt J.A."/>
            <person name="Meyer T.E."/>
        </authorList>
    </citation>
    <scope>NUCLEOTIDE SEQUENCE [LARGE SCALE GENOMIC DNA]</scope>
    <source>
        <strain evidence="3 4">DSM 6151</strain>
    </source>
</reference>
<gene>
    <name evidence="3" type="ORF">GJ688_18720</name>
</gene>
<name>A0A6I3SPG6_HELMO</name>
<evidence type="ECO:0000256" key="1">
    <source>
        <dbReference type="SAM" id="Phobius"/>
    </source>
</evidence>
<sequence>MILSLELKQLYNEILEKCKSRNTKKGKKQFEKFVKEKLKEINLDIETDSIFIATNIITKTVEPKIILMAHYDTIKYPDIFEWIFKIIGPIGSKQILKLFIFICFILTCLYFSDKFHIYKYIFFFKPVVFSNELLNSIYFFCSNFFFEYPLSCLTFFVLSLDYIAKLITYRNKLHNANDNTSGIISILSIMLRIARNNPSILNKIQICFTDLEELGRIGSWSFNKKIPKDKEVIIINLDGVGIGDYLLIDGNNESNKKGFTEEIISYFEQKEYEIVKCRIVSDYRSIKENIAINISCGKKAKLTGYYIPNCHSFHDDEIYFEKLETLILNIIDYIEEKTS</sequence>
<dbReference type="EMBL" id="WNKU01000048">
    <property type="protein sequence ID" value="MTV50953.1"/>
    <property type="molecule type" value="Genomic_DNA"/>
</dbReference>
<dbReference type="AlphaFoldDB" id="A0A6I3SPG6"/>
<keyword evidence="1" id="KW-1133">Transmembrane helix</keyword>
<organism evidence="3 4">
    <name type="scientific">Heliobacterium mobile</name>
    <name type="common">Heliobacillus mobilis</name>
    <dbReference type="NCBI Taxonomy" id="28064"/>
    <lineage>
        <taxon>Bacteria</taxon>
        <taxon>Bacillati</taxon>
        <taxon>Bacillota</taxon>
        <taxon>Clostridia</taxon>
        <taxon>Eubacteriales</taxon>
        <taxon>Heliobacteriaceae</taxon>
        <taxon>Heliobacterium</taxon>
    </lineage>
</organism>
<dbReference type="Proteomes" id="UP000430670">
    <property type="component" value="Unassembled WGS sequence"/>
</dbReference>
<dbReference type="Pfam" id="PF04389">
    <property type="entry name" value="Peptidase_M28"/>
    <property type="match status" value="1"/>
</dbReference>
<feature type="transmembrane region" description="Helical" evidence="1">
    <location>
        <begin position="137"/>
        <end position="164"/>
    </location>
</feature>
<dbReference type="OrthoDB" id="9762302at2"/>
<evidence type="ECO:0000313" key="3">
    <source>
        <dbReference type="EMBL" id="MTV50953.1"/>
    </source>
</evidence>
<dbReference type="InterPro" id="IPR007484">
    <property type="entry name" value="Peptidase_M28"/>
</dbReference>
<keyword evidence="1" id="KW-0812">Transmembrane</keyword>
<protein>
    <submittedName>
        <fullName evidence="3">M28 family peptidase</fullName>
    </submittedName>
</protein>
<dbReference type="Gene3D" id="3.40.630.10">
    <property type="entry name" value="Zn peptidases"/>
    <property type="match status" value="1"/>
</dbReference>
<comment type="caution">
    <text evidence="3">The sequence shown here is derived from an EMBL/GenBank/DDBJ whole genome shotgun (WGS) entry which is preliminary data.</text>
</comment>
<proteinExistence type="predicted"/>
<keyword evidence="4" id="KW-1185">Reference proteome</keyword>
<feature type="transmembrane region" description="Helical" evidence="1">
    <location>
        <begin position="95"/>
        <end position="117"/>
    </location>
</feature>
<dbReference type="SUPFAM" id="SSF53187">
    <property type="entry name" value="Zn-dependent exopeptidases"/>
    <property type="match status" value="1"/>
</dbReference>
<evidence type="ECO:0000259" key="2">
    <source>
        <dbReference type="Pfam" id="PF04389"/>
    </source>
</evidence>
<keyword evidence="1" id="KW-0472">Membrane</keyword>
<accession>A0A6I3SPG6</accession>